<dbReference type="AlphaFoldDB" id="A0A0C2IN25"/>
<dbReference type="PANTHER" id="PTHR10869">
    <property type="entry name" value="PROLYL 4-HYDROXYLASE ALPHA SUBUNIT"/>
    <property type="match status" value="1"/>
</dbReference>
<keyword evidence="2" id="KW-0479">Metal-binding</keyword>
<gene>
    <name evidence="8" type="ORF">RF11_11801</name>
</gene>
<dbReference type="InterPro" id="IPR006620">
    <property type="entry name" value="Pro_4_hyd_alph"/>
</dbReference>
<keyword evidence="3" id="KW-0847">Vitamin C</keyword>
<proteinExistence type="predicted"/>
<evidence type="ECO:0000256" key="6">
    <source>
        <dbReference type="ARBA" id="ARBA00023004"/>
    </source>
</evidence>
<evidence type="ECO:0000313" key="9">
    <source>
        <dbReference type="Proteomes" id="UP000031668"/>
    </source>
</evidence>
<dbReference type="GO" id="GO:0031418">
    <property type="term" value="F:L-ascorbic acid binding"/>
    <property type="evidence" value="ECO:0007669"/>
    <property type="project" value="UniProtKB-KW"/>
</dbReference>
<keyword evidence="4" id="KW-0223">Dioxygenase</keyword>
<feature type="domain" description="Prolyl 4-hydroxylase alpha subunit" evidence="7">
    <location>
        <begin position="17"/>
        <end position="201"/>
    </location>
</feature>
<evidence type="ECO:0000259" key="7">
    <source>
        <dbReference type="SMART" id="SM00702"/>
    </source>
</evidence>
<dbReference type="OrthoDB" id="420380at2759"/>
<comment type="caution">
    <text evidence="8">The sequence shown here is derived from an EMBL/GenBank/DDBJ whole genome shotgun (WGS) entry which is preliminary data.</text>
</comment>
<organism evidence="8 9">
    <name type="scientific">Thelohanellus kitauei</name>
    <name type="common">Myxosporean</name>
    <dbReference type="NCBI Taxonomy" id="669202"/>
    <lineage>
        <taxon>Eukaryota</taxon>
        <taxon>Metazoa</taxon>
        <taxon>Cnidaria</taxon>
        <taxon>Myxozoa</taxon>
        <taxon>Myxosporea</taxon>
        <taxon>Bivalvulida</taxon>
        <taxon>Platysporina</taxon>
        <taxon>Myxobolidae</taxon>
        <taxon>Thelohanellus</taxon>
    </lineage>
</organism>
<protein>
    <submittedName>
        <fullName evidence="8">Prolyl 4-hydroxylase subunit alpha-2</fullName>
    </submittedName>
</protein>
<sequence>MFGKFISVNVERIFSDPDIYVFRSIASDDWMYRLRRFASFNLQPSMVINLHTGELEVSHLRVAEAAWYGLENDPFYKRIRAKLTIATGLSLTTVEKLQLANYGLGGYYTFHYDFLTKEMAKNDQFTVEKGNRLATFMLYMSDIPLGGRTGFSRLGISLKPSKGDALFWYNLFPDESGDPRTHVLSCPVALGSSWAGSIWIRSNGEEFTRPCSLEQQNGI</sequence>
<dbReference type="SMART" id="SM00702">
    <property type="entry name" value="P4Hc"/>
    <property type="match status" value="1"/>
</dbReference>
<reference evidence="8 9" key="1">
    <citation type="journal article" date="2014" name="Genome Biol. Evol.">
        <title>The genome of the myxosporean Thelohanellus kitauei shows adaptations to nutrient acquisition within its fish host.</title>
        <authorList>
            <person name="Yang Y."/>
            <person name="Xiong J."/>
            <person name="Zhou Z."/>
            <person name="Huo F."/>
            <person name="Miao W."/>
            <person name="Ran C."/>
            <person name="Liu Y."/>
            <person name="Zhang J."/>
            <person name="Feng J."/>
            <person name="Wang M."/>
            <person name="Wang M."/>
            <person name="Wang L."/>
            <person name="Yao B."/>
        </authorList>
    </citation>
    <scope>NUCLEOTIDE SEQUENCE [LARGE SCALE GENOMIC DNA]</scope>
    <source>
        <strain evidence="8">Wuqing</strain>
    </source>
</reference>
<evidence type="ECO:0000256" key="4">
    <source>
        <dbReference type="ARBA" id="ARBA00022964"/>
    </source>
</evidence>
<evidence type="ECO:0000313" key="8">
    <source>
        <dbReference type="EMBL" id="KII66854.1"/>
    </source>
</evidence>
<dbReference type="OMA" id="NTIMTED"/>
<evidence type="ECO:0000256" key="2">
    <source>
        <dbReference type="ARBA" id="ARBA00022723"/>
    </source>
</evidence>
<dbReference type="InterPro" id="IPR045054">
    <property type="entry name" value="P4HA-like"/>
</dbReference>
<keyword evidence="5" id="KW-0560">Oxidoreductase</keyword>
<evidence type="ECO:0000256" key="1">
    <source>
        <dbReference type="ARBA" id="ARBA00001961"/>
    </source>
</evidence>
<keyword evidence="9" id="KW-1185">Reference proteome</keyword>
<dbReference type="Pfam" id="PF13640">
    <property type="entry name" value="2OG-FeII_Oxy_3"/>
    <property type="match status" value="1"/>
</dbReference>
<comment type="cofactor">
    <cofactor evidence="1">
        <name>L-ascorbate</name>
        <dbReference type="ChEBI" id="CHEBI:38290"/>
    </cofactor>
</comment>
<dbReference type="EMBL" id="JWZT01003429">
    <property type="protein sequence ID" value="KII66854.1"/>
    <property type="molecule type" value="Genomic_DNA"/>
</dbReference>
<dbReference type="GO" id="GO:0004656">
    <property type="term" value="F:procollagen-proline 4-dioxygenase activity"/>
    <property type="evidence" value="ECO:0007669"/>
    <property type="project" value="TreeGrafter"/>
</dbReference>
<dbReference type="GO" id="GO:0005783">
    <property type="term" value="C:endoplasmic reticulum"/>
    <property type="evidence" value="ECO:0007669"/>
    <property type="project" value="TreeGrafter"/>
</dbReference>
<evidence type="ECO:0000256" key="3">
    <source>
        <dbReference type="ARBA" id="ARBA00022896"/>
    </source>
</evidence>
<dbReference type="GO" id="GO:0005506">
    <property type="term" value="F:iron ion binding"/>
    <property type="evidence" value="ECO:0007669"/>
    <property type="project" value="InterPro"/>
</dbReference>
<name>A0A0C2IN25_THEKT</name>
<dbReference type="Proteomes" id="UP000031668">
    <property type="component" value="Unassembled WGS sequence"/>
</dbReference>
<dbReference type="Gene3D" id="2.60.120.620">
    <property type="entry name" value="q2cbj1_9rhob like domain"/>
    <property type="match status" value="1"/>
</dbReference>
<dbReference type="InterPro" id="IPR044862">
    <property type="entry name" value="Pro_4_hyd_alph_FE2OG_OXY"/>
</dbReference>
<accession>A0A0C2IN25</accession>
<keyword evidence="6" id="KW-0408">Iron</keyword>
<evidence type="ECO:0000256" key="5">
    <source>
        <dbReference type="ARBA" id="ARBA00023002"/>
    </source>
</evidence>
<dbReference type="PANTHER" id="PTHR10869:SF244">
    <property type="entry name" value="PROLYL 4-HYDROXYLASE SUBUNIT ALPHA-2"/>
    <property type="match status" value="1"/>
</dbReference>